<organism evidence="1 2">
    <name type="scientific">Sinorhizobium glycinis</name>
    <dbReference type="NCBI Taxonomy" id="1472378"/>
    <lineage>
        <taxon>Bacteria</taxon>
        <taxon>Pseudomonadati</taxon>
        <taxon>Pseudomonadota</taxon>
        <taxon>Alphaproteobacteria</taxon>
        <taxon>Hyphomicrobiales</taxon>
        <taxon>Rhizobiaceae</taxon>
        <taxon>Sinorhizobium/Ensifer group</taxon>
        <taxon>Sinorhizobium</taxon>
    </lineage>
</organism>
<evidence type="ECO:0000313" key="2">
    <source>
        <dbReference type="Proteomes" id="UP000094025"/>
    </source>
</evidence>
<name>A0A178YED5_9HYPH</name>
<protein>
    <submittedName>
        <fullName evidence="1">Uncharacterized protein</fullName>
    </submittedName>
</protein>
<comment type="caution">
    <text evidence="1">The sequence shown here is derived from an EMBL/GenBank/DDBJ whole genome shotgun (WGS) entry which is preliminary data.</text>
</comment>
<sequence>MVASASWMALRLLACASRSRCLILAKSFSIGLRSGEYCGRKNSRAPALRMAVRIAPALGEPRVSAIFPAH</sequence>
<reference evidence="1 2" key="1">
    <citation type="journal article" date="2016" name="Int. J. Syst. Evol. Microbiol.">
        <title>Ensifer glycinis sp. nov., an novel rhizobial species associated with Glycine spp.</title>
        <authorList>
            <person name="Yan H."/>
            <person name="Yan J."/>
            <person name="Sui X.H."/>
            <person name="Wang E.T."/>
            <person name="Chen W.X."/>
            <person name="Zhang X.X."/>
            <person name="Chen W.F."/>
        </authorList>
    </citation>
    <scope>NUCLEOTIDE SEQUENCE [LARGE SCALE GENOMIC DNA]</scope>
    <source>
        <strain evidence="1 2">CCBAU 23380</strain>
    </source>
</reference>
<gene>
    <name evidence="1" type="ORF">AU381_06710</name>
</gene>
<dbReference type="Proteomes" id="UP000094025">
    <property type="component" value="Unassembled WGS sequence"/>
</dbReference>
<dbReference type="AlphaFoldDB" id="A0A178YED5"/>
<keyword evidence="2" id="KW-1185">Reference proteome</keyword>
<accession>A0A178YED5</accession>
<dbReference type="EMBL" id="LPUX01000037">
    <property type="protein sequence ID" value="OAP45804.1"/>
    <property type="molecule type" value="Genomic_DNA"/>
</dbReference>
<evidence type="ECO:0000313" key="1">
    <source>
        <dbReference type="EMBL" id="OAP45804.1"/>
    </source>
</evidence>
<proteinExistence type="predicted"/>